<dbReference type="PANTHER" id="PTHR23077:SF132">
    <property type="entry name" value="ATP-DEPENDENT ZN PROTEASE"/>
    <property type="match status" value="1"/>
</dbReference>
<evidence type="ECO:0000313" key="3">
    <source>
        <dbReference type="EMBL" id="KAL1587441.1"/>
    </source>
</evidence>
<dbReference type="GeneID" id="96005224"/>
<dbReference type="CDD" id="cd19481">
    <property type="entry name" value="RecA-like_protease"/>
    <property type="match status" value="1"/>
</dbReference>
<dbReference type="InterPro" id="IPR027417">
    <property type="entry name" value="P-loop_NTPase"/>
</dbReference>
<dbReference type="GO" id="GO:0016887">
    <property type="term" value="F:ATP hydrolysis activity"/>
    <property type="evidence" value="ECO:0007669"/>
    <property type="project" value="InterPro"/>
</dbReference>
<organism evidence="3 4">
    <name type="scientific">Cladosporium halotolerans</name>
    <dbReference type="NCBI Taxonomy" id="1052096"/>
    <lineage>
        <taxon>Eukaryota</taxon>
        <taxon>Fungi</taxon>
        <taxon>Dikarya</taxon>
        <taxon>Ascomycota</taxon>
        <taxon>Pezizomycotina</taxon>
        <taxon>Dothideomycetes</taxon>
        <taxon>Dothideomycetidae</taxon>
        <taxon>Cladosporiales</taxon>
        <taxon>Cladosporiaceae</taxon>
        <taxon>Cladosporium</taxon>
    </lineage>
</organism>
<dbReference type="Pfam" id="PF00004">
    <property type="entry name" value="AAA"/>
    <property type="match status" value="1"/>
</dbReference>
<feature type="region of interest" description="Disordered" evidence="1">
    <location>
        <begin position="1"/>
        <end position="26"/>
    </location>
</feature>
<dbReference type="GO" id="GO:0005634">
    <property type="term" value="C:nucleus"/>
    <property type="evidence" value="ECO:0007669"/>
    <property type="project" value="TreeGrafter"/>
</dbReference>
<dbReference type="InterPro" id="IPR003959">
    <property type="entry name" value="ATPase_AAA_core"/>
</dbReference>
<reference evidence="3 4" key="1">
    <citation type="journal article" date="2020" name="Microbiol. Resour. Announc.">
        <title>Draft Genome Sequence of a Cladosporium Species Isolated from the Mesophotic Ascidian Didemnum maculosum.</title>
        <authorList>
            <person name="Gioti A."/>
            <person name="Siaperas R."/>
            <person name="Nikolaivits E."/>
            <person name="Le Goff G."/>
            <person name="Ouazzani J."/>
            <person name="Kotoulas G."/>
            <person name="Topakas E."/>
        </authorList>
    </citation>
    <scope>NUCLEOTIDE SEQUENCE [LARGE SCALE GENOMIC DNA]</scope>
    <source>
        <strain evidence="3 4">TM138-S3</strain>
    </source>
</reference>
<dbReference type="InterPro" id="IPR050168">
    <property type="entry name" value="AAA_ATPase_domain"/>
</dbReference>
<feature type="region of interest" description="Disordered" evidence="1">
    <location>
        <begin position="485"/>
        <end position="505"/>
    </location>
</feature>
<evidence type="ECO:0000313" key="4">
    <source>
        <dbReference type="Proteomes" id="UP000803884"/>
    </source>
</evidence>
<feature type="compositionally biased region" description="Low complexity" evidence="1">
    <location>
        <begin position="495"/>
        <end position="505"/>
    </location>
</feature>
<dbReference type="GO" id="GO:0042254">
    <property type="term" value="P:ribosome biogenesis"/>
    <property type="evidence" value="ECO:0007669"/>
    <property type="project" value="TreeGrafter"/>
</dbReference>
<comment type="caution">
    <text evidence="3">The sequence shown here is derived from an EMBL/GenBank/DDBJ whole genome shotgun (WGS) entry which is preliminary data.</text>
</comment>
<dbReference type="AlphaFoldDB" id="A0AB34KUF6"/>
<gene>
    <name evidence="3" type="ORF">WHR41_03780</name>
</gene>
<dbReference type="GO" id="GO:0003723">
    <property type="term" value="F:RNA binding"/>
    <property type="evidence" value="ECO:0007669"/>
    <property type="project" value="TreeGrafter"/>
</dbReference>
<dbReference type="Gene3D" id="3.40.50.300">
    <property type="entry name" value="P-loop containing nucleotide triphosphate hydrolases"/>
    <property type="match status" value="1"/>
</dbReference>
<feature type="domain" description="ATPase AAA-type core" evidence="2">
    <location>
        <begin position="226"/>
        <end position="356"/>
    </location>
</feature>
<protein>
    <recommendedName>
        <fullName evidence="2">ATPase AAA-type core domain-containing protein</fullName>
    </recommendedName>
</protein>
<dbReference type="GO" id="GO:0005524">
    <property type="term" value="F:ATP binding"/>
    <property type="evidence" value="ECO:0007669"/>
    <property type="project" value="InterPro"/>
</dbReference>
<keyword evidence="4" id="KW-1185">Reference proteome</keyword>
<dbReference type="PANTHER" id="PTHR23077">
    <property type="entry name" value="AAA-FAMILY ATPASE"/>
    <property type="match status" value="1"/>
</dbReference>
<proteinExistence type="predicted"/>
<dbReference type="Proteomes" id="UP000803884">
    <property type="component" value="Unassembled WGS sequence"/>
</dbReference>
<evidence type="ECO:0000256" key="1">
    <source>
        <dbReference type="SAM" id="MobiDB-lite"/>
    </source>
</evidence>
<dbReference type="SUPFAM" id="SSF52540">
    <property type="entry name" value="P-loop containing nucleoside triphosphate hydrolases"/>
    <property type="match status" value="1"/>
</dbReference>
<dbReference type="EMBL" id="JAAQHG020000010">
    <property type="protein sequence ID" value="KAL1587441.1"/>
    <property type="molecule type" value="Genomic_DNA"/>
</dbReference>
<dbReference type="RefSeq" id="XP_069230546.1">
    <property type="nucleotide sequence ID" value="XM_069372386.1"/>
</dbReference>
<sequence>MTAGSETKPAPPQNHTARTYFDHSSAPRTNTDAVLVDSLRSEYPNLHLTIVPQSSCNLLTFASAGNGGLAAIDKEPDRLRWSVFSPPATRLDGDDGALAEHVKFGKFLLDWQGKEYVVFVAEGRDGGSAYPSVTNQYVLSPSVDATDRLLLAAGRWANELHGEVWVFDGGRWLKSAQLWESVAKASWDDVILDQDMKDAIRGDVDRFFDSRETYENLKVPWKRGIIYYGPPGNGKTISIKATMHALYERKPAIPTLGQQTNTPHPQYVRSLSSFAGPEYSINAIFALARRSAPCYLVFEDLDSLVSDSVRSYFLNEVDGIKRNDGILMLGSTNHLDRLDPGIAKRPSRFDRKYLFPNPGGAQRTAYARFWRRKLEGNKEGLEFPDRMCGAIAGITGGFSFAYIQEAMVASLLAIAARGERDVAVEERRGSADRVAGDLDRLSVEDRRAALRCACGVCNEGEEPDLSGLVLWREIQKQVKILREEMGDGGDEEDAAAAAAAAAGSA</sequence>
<evidence type="ECO:0000259" key="2">
    <source>
        <dbReference type="Pfam" id="PF00004"/>
    </source>
</evidence>
<name>A0AB34KUF6_9PEZI</name>
<dbReference type="GO" id="GO:1990275">
    <property type="term" value="F:preribosome binding"/>
    <property type="evidence" value="ECO:0007669"/>
    <property type="project" value="TreeGrafter"/>
</dbReference>
<accession>A0AB34KUF6</accession>